<evidence type="ECO:0000256" key="6">
    <source>
        <dbReference type="ARBA" id="ARBA00023002"/>
    </source>
</evidence>
<evidence type="ECO:0000256" key="1">
    <source>
        <dbReference type="ARBA" id="ARBA00001971"/>
    </source>
</evidence>
<dbReference type="GO" id="GO:0016705">
    <property type="term" value="F:oxidoreductase activity, acting on paired donors, with incorporation or reduction of molecular oxygen"/>
    <property type="evidence" value="ECO:0007669"/>
    <property type="project" value="InterPro"/>
</dbReference>
<dbReference type="Pfam" id="PF00067">
    <property type="entry name" value="p450"/>
    <property type="match status" value="1"/>
</dbReference>
<keyword evidence="4" id="KW-0349">Heme</keyword>
<dbReference type="InterPro" id="IPR002401">
    <property type="entry name" value="Cyt_P450_E_grp-I"/>
</dbReference>
<keyword evidence="11" id="KW-1185">Reference proteome</keyword>
<evidence type="ECO:0000313" key="10">
    <source>
        <dbReference type="EMBL" id="KAF3438544.1"/>
    </source>
</evidence>
<evidence type="ECO:0000256" key="9">
    <source>
        <dbReference type="ARBA" id="ARBA00023136"/>
    </source>
</evidence>
<dbReference type="PRINTS" id="PR00463">
    <property type="entry name" value="EP450I"/>
</dbReference>
<comment type="similarity">
    <text evidence="3">Belongs to the cytochrome P450 family.</text>
</comment>
<dbReference type="GO" id="GO:0016020">
    <property type="term" value="C:membrane"/>
    <property type="evidence" value="ECO:0007669"/>
    <property type="project" value="UniProtKB-SubCell"/>
</dbReference>
<keyword evidence="6" id="KW-0560">Oxidoreductase</keyword>
<dbReference type="Gene3D" id="1.10.630.10">
    <property type="entry name" value="Cytochrome P450"/>
    <property type="match status" value="1"/>
</dbReference>
<comment type="subcellular location">
    <subcellularLocation>
        <location evidence="2">Membrane</location>
    </subcellularLocation>
</comment>
<evidence type="ECO:0000256" key="5">
    <source>
        <dbReference type="ARBA" id="ARBA00022723"/>
    </source>
</evidence>
<dbReference type="SUPFAM" id="SSF48264">
    <property type="entry name" value="Cytochrome P450"/>
    <property type="match status" value="1"/>
</dbReference>
<dbReference type="GO" id="GO:0005506">
    <property type="term" value="F:iron ion binding"/>
    <property type="evidence" value="ECO:0007669"/>
    <property type="project" value="InterPro"/>
</dbReference>
<dbReference type="AlphaFoldDB" id="A0A8K0E2W1"/>
<evidence type="ECO:0000256" key="8">
    <source>
        <dbReference type="ARBA" id="ARBA00023033"/>
    </source>
</evidence>
<dbReference type="PANTHER" id="PTHR47943:SF9">
    <property type="entry name" value="CYTOCHROME P450"/>
    <property type="match status" value="1"/>
</dbReference>
<keyword evidence="8" id="KW-0503">Monooxygenase</keyword>
<evidence type="ECO:0000256" key="7">
    <source>
        <dbReference type="ARBA" id="ARBA00023004"/>
    </source>
</evidence>
<evidence type="ECO:0000256" key="3">
    <source>
        <dbReference type="ARBA" id="ARBA00010617"/>
    </source>
</evidence>
<dbReference type="InterPro" id="IPR036396">
    <property type="entry name" value="Cyt_P450_sf"/>
</dbReference>
<gene>
    <name evidence="10" type="ORF">FNV43_RR21307</name>
</gene>
<sequence length="369" mass="42289">MSIRLGTIPAIVVSSPKVASLFLMTHDTHFASRPRIETSDYLSYGSKGMAFAEYGPYWRNVRKLCTSKLLSASKTESFAALRKEEIASLVQSLKKSAMAGEAVDRSWKIGEAVEDIAKMMILGRIKDDKSSRFKMAWPCVLETKSRQRHWIVKAIEKSQQANRSNTIEKVIAEHELDSTNDQHRDFVDVLLLLKNKPLNPQDEDVYMIDQTNIKAILIDLISAAFDTSATAVEWTISELLRNPRLMEKLQEEVQSVIDMERIVEERDLGMLSYLNMVVKESLRLHPIAPLLAPRECREDITIEGYWIQKKSRKIVNTWAIGQDQNVWPNNVEEVYPERFMERDIDVLGPDFELYHLGLVEECALECNRA</sequence>
<protein>
    <recommendedName>
        <fullName evidence="12">Cytochrome P450</fullName>
    </recommendedName>
</protein>
<organism evidence="10 11">
    <name type="scientific">Rhamnella rubrinervis</name>
    <dbReference type="NCBI Taxonomy" id="2594499"/>
    <lineage>
        <taxon>Eukaryota</taxon>
        <taxon>Viridiplantae</taxon>
        <taxon>Streptophyta</taxon>
        <taxon>Embryophyta</taxon>
        <taxon>Tracheophyta</taxon>
        <taxon>Spermatophyta</taxon>
        <taxon>Magnoliopsida</taxon>
        <taxon>eudicotyledons</taxon>
        <taxon>Gunneridae</taxon>
        <taxon>Pentapetalae</taxon>
        <taxon>rosids</taxon>
        <taxon>fabids</taxon>
        <taxon>Rosales</taxon>
        <taxon>Rhamnaceae</taxon>
        <taxon>rhamnoid group</taxon>
        <taxon>Rhamneae</taxon>
        <taxon>Rhamnella</taxon>
    </lineage>
</organism>
<dbReference type="OrthoDB" id="2789670at2759"/>
<dbReference type="Proteomes" id="UP000796880">
    <property type="component" value="Unassembled WGS sequence"/>
</dbReference>
<dbReference type="InterPro" id="IPR001128">
    <property type="entry name" value="Cyt_P450"/>
</dbReference>
<comment type="caution">
    <text evidence="10">The sequence shown here is derived from an EMBL/GenBank/DDBJ whole genome shotgun (WGS) entry which is preliminary data.</text>
</comment>
<evidence type="ECO:0000313" key="11">
    <source>
        <dbReference type="Proteomes" id="UP000796880"/>
    </source>
</evidence>
<dbReference type="PANTHER" id="PTHR47943">
    <property type="entry name" value="CYTOCHROME P450 93A3-LIKE"/>
    <property type="match status" value="1"/>
</dbReference>
<keyword evidence="5" id="KW-0479">Metal-binding</keyword>
<proteinExistence type="inferred from homology"/>
<dbReference type="GO" id="GO:0004497">
    <property type="term" value="F:monooxygenase activity"/>
    <property type="evidence" value="ECO:0007669"/>
    <property type="project" value="UniProtKB-KW"/>
</dbReference>
<dbReference type="GO" id="GO:0020037">
    <property type="term" value="F:heme binding"/>
    <property type="evidence" value="ECO:0007669"/>
    <property type="project" value="InterPro"/>
</dbReference>
<accession>A0A8K0E2W1</accession>
<comment type="cofactor">
    <cofactor evidence="1">
        <name>heme</name>
        <dbReference type="ChEBI" id="CHEBI:30413"/>
    </cofactor>
</comment>
<keyword evidence="7" id="KW-0408">Iron</keyword>
<reference evidence="10" key="1">
    <citation type="submission" date="2020-03" db="EMBL/GenBank/DDBJ databases">
        <title>A high-quality chromosome-level genome assembly of a woody plant with both climbing and erect habits, Rhamnella rubrinervis.</title>
        <authorList>
            <person name="Lu Z."/>
            <person name="Yang Y."/>
            <person name="Zhu X."/>
            <person name="Sun Y."/>
        </authorList>
    </citation>
    <scope>NUCLEOTIDE SEQUENCE</scope>
    <source>
        <strain evidence="10">BYM</strain>
        <tissue evidence="10">Leaf</tissue>
    </source>
</reference>
<evidence type="ECO:0008006" key="12">
    <source>
        <dbReference type="Google" id="ProtNLM"/>
    </source>
</evidence>
<keyword evidence="9" id="KW-0472">Membrane</keyword>
<dbReference type="EMBL" id="VOIH02000009">
    <property type="protein sequence ID" value="KAF3438544.1"/>
    <property type="molecule type" value="Genomic_DNA"/>
</dbReference>
<evidence type="ECO:0000256" key="2">
    <source>
        <dbReference type="ARBA" id="ARBA00004370"/>
    </source>
</evidence>
<name>A0A8K0E2W1_9ROSA</name>
<evidence type="ECO:0000256" key="4">
    <source>
        <dbReference type="ARBA" id="ARBA00022617"/>
    </source>
</evidence>